<proteinExistence type="predicted"/>
<feature type="non-terminal residue" evidence="3">
    <location>
        <position position="1"/>
    </location>
</feature>
<evidence type="ECO:0000256" key="2">
    <source>
        <dbReference type="SAM" id="MobiDB-lite"/>
    </source>
</evidence>
<dbReference type="AlphaFoldDB" id="A0A1D1YY12"/>
<dbReference type="PANTHER" id="PTHR32258:SF6">
    <property type="entry name" value="PROTEIN NETWORKED 1A"/>
    <property type="match status" value="1"/>
</dbReference>
<sequence length="1023" mass="117593">LQNLLKLDKQQHEAFVLSSKNQLATFADKINILQEESQIKDKDLQSLQHQLINCQIEAFVLQRCLLDSKEKSTCLGKECEKHLVASRLSENLLSKLEKENLGQEKMIASISEDNKKLREAILMAWNFLGIKSACMSDGTVHEADCQHIFSQIVEMQNFLHNTLDENHILLLEKLVNITFLQQLGHQITVLNSEKNAVSLQYRTVNEHLLALKSEKNELLQINEKLTQDFFASDLREDNLKSEVDNLGKQKFDLIECQKKLQVENCNLVEEKQILKKNVLKLRNEIQLLEEENNALFAEVVNLNFLSLTLQKFCAERARDLRACSSDLCSLHDINNNLEKKVAQMIQKIGVIEAENMILKDSAIKLEDCQDRLLILQDDMDMTRNVHGQLNHQIEQLCSEIETEKSLMIQKDLELIEAKQKLKVTEYENMKLYKDLEGINTKFDEAMHVRKELEERICTLIESNLHKDKEIANMQEANQMSSTDINTLQKKLVMLTTDKEHLISELTYEMRNYEQEVARLWNDIHFSSVHVGIFEEKILELIGECESLEIIATVQRKTLEEQIILHNACFDELKQKLKPLESESESLKAQLNACLPLVFSLESSSAALEHQILSLVKHHGMDYDSTHDSPMARHEHGKSFQGPHGLFEDANKTEVDPFLRLQKLQVRVEALHKVLVEHWDILNQENPKVNPKSEAVKIDINVLTPEESLGEEEVQAKSCSIMEIEENVRETSKHPELQSGGAESSNRTDGLMMKDIQLDHASYAVRSGLNKRDRVKNAENDHQMPKLWETAESDLNNQVSMAPSVTTDEDMDFHQTEAVGEDMAQHLSKLVAEKEVGVDKLKVPRKVKDSHRDWNRKLLECLASDAHRLSILQKSVQELKRMLENSEKSGPSTNMKYDTVKQQLKETEETISHLFDINSKLTKKTEGCHAPGSQIGEQDEVSNQRRRVSECARRGSEKIGQMELELQRIQYTFLKLEAERENRTKAADGKSKVMLKDYLYGRRESYRRKKGHFFACVEPKTVGD</sequence>
<protein>
    <submittedName>
        <fullName evidence="3">Uncharacterized protein</fullName>
    </submittedName>
</protein>
<feature type="coiled-coil region" evidence="1">
    <location>
        <begin position="271"/>
        <end position="298"/>
    </location>
</feature>
<dbReference type="PANTHER" id="PTHR32258">
    <property type="entry name" value="PROTEIN NETWORKED 4A"/>
    <property type="match status" value="1"/>
</dbReference>
<organism evidence="3">
    <name type="scientific">Anthurium amnicola</name>
    <dbReference type="NCBI Taxonomy" id="1678845"/>
    <lineage>
        <taxon>Eukaryota</taxon>
        <taxon>Viridiplantae</taxon>
        <taxon>Streptophyta</taxon>
        <taxon>Embryophyta</taxon>
        <taxon>Tracheophyta</taxon>
        <taxon>Spermatophyta</taxon>
        <taxon>Magnoliopsida</taxon>
        <taxon>Liliopsida</taxon>
        <taxon>Araceae</taxon>
        <taxon>Pothoideae</taxon>
        <taxon>Potheae</taxon>
        <taxon>Anthurium</taxon>
    </lineage>
</organism>
<accession>A0A1D1YY12</accession>
<dbReference type="EMBL" id="GDJX01008457">
    <property type="protein sequence ID" value="JAT59479.1"/>
    <property type="molecule type" value="Transcribed_RNA"/>
</dbReference>
<name>A0A1D1YY12_9ARAE</name>
<evidence type="ECO:0000313" key="3">
    <source>
        <dbReference type="EMBL" id="JAT59479.1"/>
    </source>
</evidence>
<dbReference type="InterPro" id="IPR051861">
    <property type="entry name" value="NET_actin-binding_domain"/>
</dbReference>
<feature type="region of interest" description="Disordered" evidence="2">
    <location>
        <begin position="727"/>
        <end position="747"/>
    </location>
</feature>
<keyword evidence="1" id="KW-0175">Coiled coil</keyword>
<reference evidence="3" key="1">
    <citation type="submission" date="2015-07" db="EMBL/GenBank/DDBJ databases">
        <title>Transcriptome Assembly of Anthurium amnicola.</title>
        <authorList>
            <person name="Suzuki J."/>
        </authorList>
    </citation>
    <scope>NUCLEOTIDE SEQUENCE</scope>
</reference>
<evidence type="ECO:0000256" key="1">
    <source>
        <dbReference type="SAM" id="Coils"/>
    </source>
</evidence>
<feature type="region of interest" description="Disordered" evidence="2">
    <location>
        <begin position="924"/>
        <end position="948"/>
    </location>
</feature>
<gene>
    <name evidence="3" type="ORF">g.40724</name>
</gene>